<comment type="function">
    <text evidence="4">Lytic transglycosylase with a strong preference for naked glycan strands that lack stem peptides.</text>
</comment>
<keyword evidence="1" id="KW-0732">Signal</keyword>
<dbReference type="GO" id="GO:0071555">
    <property type="term" value="P:cell wall organization"/>
    <property type="evidence" value="ECO:0007669"/>
    <property type="project" value="UniProtKB-KW"/>
</dbReference>
<evidence type="ECO:0000256" key="3">
    <source>
        <dbReference type="ARBA" id="ARBA00023316"/>
    </source>
</evidence>
<name>A0A2N9LY89_9BACT</name>
<reference evidence="8" key="1">
    <citation type="submission" date="2018-02" db="EMBL/GenBank/DDBJ databases">
        <authorList>
            <person name="Hausmann B."/>
        </authorList>
    </citation>
    <scope>NUCLEOTIDE SEQUENCE [LARGE SCALE GENOMIC DNA]</scope>
    <source>
        <strain evidence="8">Peat soil MAG SbA5</strain>
    </source>
</reference>
<dbReference type="Proteomes" id="UP000239735">
    <property type="component" value="Unassembled WGS sequence"/>
</dbReference>
<dbReference type="PROSITE" id="PS51724">
    <property type="entry name" value="SPOR"/>
    <property type="match status" value="1"/>
</dbReference>
<dbReference type="SUPFAM" id="SSF50685">
    <property type="entry name" value="Barwin-like endoglucanases"/>
    <property type="match status" value="1"/>
</dbReference>
<dbReference type="EC" id="4.2.2.-" evidence="4"/>
<dbReference type="Pfam" id="PF05036">
    <property type="entry name" value="SPOR"/>
    <property type="match status" value="1"/>
</dbReference>
<dbReference type="InterPro" id="IPR036908">
    <property type="entry name" value="RlpA-like_sf"/>
</dbReference>
<evidence type="ECO:0000313" key="8">
    <source>
        <dbReference type="Proteomes" id="UP000239735"/>
    </source>
</evidence>
<keyword evidence="3 4" id="KW-0961">Cell wall biogenesis/degradation</keyword>
<dbReference type="InterPro" id="IPR012997">
    <property type="entry name" value="RplA"/>
</dbReference>
<dbReference type="SUPFAM" id="SSF110997">
    <property type="entry name" value="Sporulation related repeat"/>
    <property type="match status" value="1"/>
</dbReference>
<dbReference type="CDD" id="cd22268">
    <property type="entry name" value="DPBB_RlpA-like"/>
    <property type="match status" value="1"/>
</dbReference>
<dbReference type="Pfam" id="PF03330">
    <property type="entry name" value="DPBB_1"/>
    <property type="match status" value="1"/>
</dbReference>
<dbReference type="Gene3D" id="2.40.40.10">
    <property type="entry name" value="RlpA-like domain"/>
    <property type="match status" value="1"/>
</dbReference>
<proteinExistence type="inferred from homology"/>
<feature type="domain" description="SPOR" evidence="6">
    <location>
        <begin position="156"/>
        <end position="234"/>
    </location>
</feature>
<keyword evidence="2 4" id="KW-0456">Lyase</keyword>
<dbReference type="PANTHER" id="PTHR34183">
    <property type="entry name" value="ENDOLYTIC PEPTIDOGLYCAN TRANSGLYCOSYLASE RLPA"/>
    <property type="match status" value="1"/>
</dbReference>
<accession>A0A2N9LY89</accession>
<dbReference type="EMBL" id="OKRB01000124">
    <property type="protein sequence ID" value="SPE28190.1"/>
    <property type="molecule type" value="Genomic_DNA"/>
</dbReference>
<comment type="similarity">
    <text evidence="4 5">Belongs to the RlpA family.</text>
</comment>
<dbReference type="HAMAP" id="MF_02071">
    <property type="entry name" value="RlpA"/>
    <property type="match status" value="1"/>
</dbReference>
<evidence type="ECO:0000256" key="4">
    <source>
        <dbReference type="HAMAP-Rule" id="MF_02071"/>
    </source>
</evidence>
<evidence type="ECO:0000256" key="2">
    <source>
        <dbReference type="ARBA" id="ARBA00023239"/>
    </source>
</evidence>
<protein>
    <recommendedName>
        <fullName evidence="4">Probable endolytic peptidoglycan transglycosylase RlpA</fullName>
        <ecNumber evidence="4">4.2.2.-</ecNumber>
    </recommendedName>
</protein>
<gene>
    <name evidence="4" type="primary">rlpA</name>
    <name evidence="7" type="ORF">SBA5_640023</name>
</gene>
<dbReference type="InterPro" id="IPR036680">
    <property type="entry name" value="SPOR-like_sf"/>
</dbReference>
<dbReference type="InterPro" id="IPR009009">
    <property type="entry name" value="RlpA-like_DPBB"/>
</dbReference>
<evidence type="ECO:0000256" key="5">
    <source>
        <dbReference type="RuleBase" id="RU003495"/>
    </source>
</evidence>
<sequence length="234" mass="25384">MVAIVLVGASGCRHKVSVVHPPPQGLPPAPAPGPSATVEAVSPADLQYVATHQPILSETGYATWYTAPYKGRRAANGQVFDDLAMTAANRTLPMGSLVEVTNLKTGQSGVMRITDRGPFVEGRMLDLTIASAKATGVYREGLARVRMDVYETPEPVDQGGRWCVQIGAFHDERAAIKLKTKLLEIYPGAKVIEFPGEKSYWVRIRPQGDDRATAEYIADHVQPVEGNAYLTRLD</sequence>
<dbReference type="InterPro" id="IPR034718">
    <property type="entry name" value="RlpA"/>
</dbReference>
<dbReference type="GO" id="GO:0042834">
    <property type="term" value="F:peptidoglycan binding"/>
    <property type="evidence" value="ECO:0007669"/>
    <property type="project" value="InterPro"/>
</dbReference>
<dbReference type="AlphaFoldDB" id="A0A2N9LY89"/>
<dbReference type="GO" id="GO:0000270">
    <property type="term" value="P:peptidoglycan metabolic process"/>
    <property type="evidence" value="ECO:0007669"/>
    <property type="project" value="UniProtKB-UniRule"/>
</dbReference>
<dbReference type="NCBIfam" id="TIGR00413">
    <property type="entry name" value="rlpA"/>
    <property type="match status" value="1"/>
</dbReference>
<evidence type="ECO:0000256" key="1">
    <source>
        <dbReference type="ARBA" id="ARBA00022729"/>
    </source>
</evidence>
<dbReference type="PANTHER" id="PTHR34183:SF8">
    <property type="entry name" value="ENDOLYTIC PEPTIDOGLYCAN TRANSGLYCOSYLASE RLPA-RELATED"/>
    <property type="match status" value="1"/>
</dbReference>
<keyword evidence="7" id="KW-0449">Lipoprotein</keyword>
<dbReference type="InterPro" id="IPR007730">
    <property type="entry name" value="SPOR-like_dom"/>
</dbReference>
<dbReference type="OrthoDB" id="9779128at2"/>
<evidence type="ECO:0000313" key="7">
    <source>
        <dbReference type="EMBL" id="SPE28190.1"/>
    </source>
</evidence>
<evidence type="ECO:0000259" key="6">
    <source>
        <dbReference type="PROSITE" id="PS51724"/>
    </source>
</evidence>
<organism evidence="7 8">
    <name type="scientific">Candidatus Sulfuritelmatomonas gaucii</name>
    <dbReference type="NCBI Taxonomy" id="2043161"/>
    <lineage>
        <taxon>Bacteria</taxon>
        <taxon>Pseudomonadati</taxon>
        <taxon>Acidobacteriota</taxon>
        <taxon>Terriglobia</taxon>
        <taxon>Terriglobales</taxon>
        <taxon>Acidobacteriaceae</taxon>
        <taxon>Candidatus Sulfuritelmatomonas</taxon>
    </lineage>
</organism>
<dbReference type="GO" id="GO:0008932">
    <property type="term" value="F:lytic endotransglycosylase activity"/>
    <property type="evidence" value="ECO:0007669"/>
    <property type="project" value="UniProtKB-UniRule"/>
</dbReference>